<dbReference type="Gene3D" id="1.10.472.10">
    <property type="entry name" value="Cyclin-like"/>
    <property type="match status" value="1"/>
</dbReference>
<dbReference type="EMBL" id="MBFR01000218">
    <property type="protein sequence ID" value="PVU91149.1"/>
    <property type="molecule type" value="Genomic_DNA"/>
</dbReference>
<protein>
    <recommendedName>
        <fullName evidence="1">Cyclin N-terminal domain-containing protein</fullName>
    </recommendedName>
</protein>
<dbReference type="Pfam" id="PF00134">
    <property type="entry name" value="Cyclin_N"/>
    <property type="match status" value="1"/>
</dbReference>
<gene>
    <name evidence="2" type="ORF">BB561_004545</name>
</gene>
<dbReference type="OrthoDB" id="25002at2759"/>
<accession>A0A2T9YFR8</accession>
<dbReference type="STRING" id="133385.A0A2T9YFR8"/>
<evidence type="ECO:0000313" key="3">
    <source>
        <dbReference type="Proteomes" id="UP000245383"/>
    </source>
</evidence>
<dbReference type="PANTHER" id="PTHR10026">
    <property type="entry name" value="CYCLIN"/>
    <property type="match status" value="1"/>
</dbReference>
<feature type="domain" description="Cyclin N-terminal" evidence="1">
    <location>
        <begin position="13"/>
        <end position="76"/>
    </location>
</feature>
<dbReference type="InterPro" id="IPR043198">
    <property type="entry name" value="Cyclin/Ssn8"/>
</dbReference>
<organism evidence="2 3">
    <name type="scientific">Smittium simulii</name>
    <dbReference type="NCBI Taxonomy" id="133385"/>
    <lineage>
        <taxon>Eukaryota</taxon>
        <taxon>Fungi</taxon>
        <taxon>Fungi incertae sedis</taxon>
        <taxon>Zoopagomycota</taxon>
        <taxon>Kickxellomycotina</taxon>
        <taxon>Harpellomycetes</taxon>
        <taxon>Harpellales</taxon>
        <taxon>Legeriomycetaceae</taxon>
        <taxon>Smittium</taxon>
    </lineage>
</organism>
<dbReference type="GO" id="GO:0016538">
    <property type="term" value="F:cyclin-dependent protein serine/threonine kinase regulator activity"/>
    <property type="evidence" value="ECO:0007669"/>
    <property type="project" value="InterPro"/>
</dbReference>
<comment type="caution">
    <text evidence="2">The sequence shown here is derived from an EMBL/GenBank/DDBJ whole genome shotgun (WGS) entry which is preliminary data.</text>
</comment>
<keyword evidence="3" id="KW-1185">Reference proteome</keyword>
<dbReference type="InterPro" id="IPR006671">
    <property type="entry name" value="Cyclin_N"/>
</dbReference>
<reference evidence="2 3" key="1">
    <citation type="journal article" date="2018" name="MBio">
        <title>Comparative Genomics Reveals the Core Gene Toolbox for the Fungus-Insect Symbiosis.</title>
        <authorList>
            <person name="Wang Y."/>
            <person name="Stata M."/>
            <person name="Wang W."/>
            <person name="Stajich J.E."/>
            <person name="White M.M."/>
            <person name="Moncalvo J.M."/>
        </authorList>
    </citation>
    <scope>NUCLEOTIDE SEQUENCE [LARGE SCALE GENOMIC DNA]</scope>
    <source>
        <strain evidence="2 3">SWE-8-4</strain>
    </source>
</reference>
<name>A0A2T9YFR8_9FUNG</name>
<evidence type="ECO:0000313" key="2">
    <source>
        <dbReference type="EMBL" id="PVU91149.1"/>
    </source>
</evidence>
<dbReference type="SUPFAM" id="SSF47954">
    <property type="entry name" value="Cyclin-like"/>
    <property type="match status" value="1"/>
</dbReference>
<dbReference type="Proteomes" id="UP000245383">
    <property type="component" value="Unassembled WGS sequence"/>
</dbReference>
<dbReference type="GO" id="GO:0006357">
    <property type="term" value="P:regulation of transcription by RNA polymerase II"/>
    <property type="evidence" value="ECO:0007669"/>
    <property type="project" value="InterPro"/>
</dbReference>
<evidence type="ECO:0000259" key="1">
    <source>
        <dbReference type="Pfam" id="PF00134"/>
    </source>
</evidence>
<dbReference type="AlphaFoldDB" id="A0A2T9YFR8"/>
<dbReference type="InterPro" id="IPR036915">
    <property type="entry name" value="Cyclin-like_sf"/>
</dbReference>
<sequence>MEPNPEIDQIDLSVCALLVASKMEETIKKIKDVINKAYSNHTTDNNKPLSEAELVIKRKNVLECERVILKAINFDFNISEIHRIYIKFTKYFNVELSISKDGWHILNDR</sequence>
<proteinExistence type="predicted"/>